<accession>A0AAW0E1S1</accession>
<dbReference type="Proteomes" id="UP001362999">
    <property type="component" value="Unassembled WGS sequence"/>
</dbReference>
<comment type="caution">
    <text evidence="2">The sequence shown here is derived from an EMBL/GenBank/DDBJ whole genome shotgun (WGS) entry which is preliminary data.</text>
</comment>
<dbReference type="AlphaFoldDB" id="A0AAW0E1S1"/>
<evidence type="ECO:0000313" key="3">
    <source>
        <dbReference type="Proteomes" id="UP001362999"/>
    </source>
</evidence>
<feature type="compositionally biased region" description="Low complexity" evidence="1">
    <location>
        <begin position="138"/>
        <end position="152"/>
    </location>
</feature>
<name>A0AAW0E1S1_9AGAR</name>
<protein>
    <submittedName>
        <fullName evidence="2">Uncharacterized protein</fullName>
    </submittedName>
</protein>
<sequence length="683" mass="75104">MLGSDSERSYDKSKEPVAQGLGIMTNPDYPLCTELFYDDLFLDSSTALAETASSATPLVFALETTLKQGGRYAHVALTVSRFANEITKGARSTSMPRRVDTPLRVPSSCPPPLQATIGVASIPGSNHIHSVDDDDDASSFTPSSPLSTSLPFSRPPYLPGPRTPTRRALANPPIPSQLRLQSHSTPCRRLTSGTCTSFSAGMNRLIEGVSTMTRRASVDWLRRQRGRGFGWMNDWWRMEVSIGMEMAGWTDGRDDRFSRRGTETVLSRGSSGVDAWIKRRKRPRWTAPRVRRLVLIIARDILVDGTLVLCRQQSTPHPDSARCGTVSLLCPTTISISTSNHLTTAFESPTSHCDDDAVLPECTNLSPSVGLFPPPRVHSPRPLRISVASPSLSPRAAGIVTPTFAPPTRLATSCPAAVDNYTLAPILASRGYYNTSLLPTHCPVSSDLHLNCHLPRVTAPRLVSELWLLYARRSALFVDGVTVTVTSHSASEDAASFLKRRRLLFDPHGKGTGRGMRTKRVEDLVPGSDVSYECEDLGSLGYVFVLGNVEVVAEGERGRHLLRRRHRRYARSSVSVHRSRLRCGRTRTSGHSSVGLPRISLSFRKATAYFLFQFCDVGLLGAGAGIQRQGDQTRCARVRLVLKFFFILLSTRSIARLLSPPLTAPHPHFDLRLVGARRLHCRP</sequence>
<feature type="compositionally biased region" description="Pro residues" evidence="1">
    <location>
        <begin position="153"/>
        <end position="162"/>
    </location>
</feature>
<feature type="region of interest" description="Disordered" evidence="1">
    <location>
        <begin position="124"/>
        <end position="188"/>
    </location>
</feature>
<feature type="compositionally biased region" description="Polar residues" evidence="1">
    <location>
        <begin position="178"/>
        <end position="188"/>
    </location>
</feature>
<proteinExistence type="predicted"/>
<evidence type="ECO:0000256" key="1">
    <source>
        <dbReference type="SAM" id="MobiDB-lite"/>
    </source>
</evidence>
<organism evidence="2 3">
    <name type="scientific">Favolaschia claudopus</name>
    <dbReference type="NCBI Taxonomy" id="2862362"/>
    <lineage>
        <taxon>Eukaryota</taxon>
        <taxon>Fungi</taxon>
        <taxon>Dikarya</taxon>
        <taxon>Basidiomycota</taxon>
        <taxon>Agaricomycotina</taxon>
        <taxon>Agaricomycetes</taxon>
        <taxon>Agaricomycetidae</taxon>
        <taxon>Agaricales</taxon>
        <taxon>Marasmiineae</taxon>
        <taxon>Mycenaceae</taxon>
        <taxon>Favolaschia</taxon>
    </lineage>
</organism>
<feature type="region of interest" description="Disordered" evidence="1">
    <location>
        <begin position="89"/>
        <end position="110"/>
    </location>
</feature>
<reference evidence="2 3" key="1">
    <citation type="journal article" date="2024" name="J Genomics">
        <title>Draft genome sequencing and assembly of Favolaschia claudopus CIRM-BRFM 2984 isolated from oak limbs.</title>
        <authorList>
            <person name="Navarro D."/>
            <person name="Drula E."/>
            <person name="Chaduli D."/>
            <person name="Cazenave R."/>
            <person name="Ahrendt S."/>
            <person name="Wang J."/>
            <person name="Lipzen A."/>
            <person name="Daum C."/>
            <person name="Barry K."/>
            <person name="Grigoriev I.V."/>
            <person name="Favel A."/>
            <person name="Rosso M.N."/>
            <person name="Martin F."/>
        </authorList>
    </citation>
    <scope>NUCLEOTIDE SEQUENCE [LARGE SCALE GENOMIC DNA]</scope>
    <source>
        <strain evidence="2 3">CIRM-BRFM 2984</strain>
    </source>
</reference>
<gene>
    <name evidence="2" type="ORF">R3P38DRAFT_3169714</name>
</gene>
<evidence type="ECO:0000313" key="2">
    <source>
        <dbReference type="EMBL" id="KAK7058198.1"/>
    </source>
</evidence>
<dbReference type="EMBL" id="JAWWNJ010000004">
    <property type="protein sequence ID" value="KAK7058198.1"/>
    <property type="molecule type" value="Genomic_DNA"/>
</dbReference>
<keyword evidence="3" id="KW-1185">Reference proteome</keyword>